<dbReference type="Gene3D" id="3.40.190.10">
    <property type="entry name" value="Periplasmic binding protein-like II"/>
    <property type="match status" value="2"/>
</dbReference>
<dbReference type="STRING" id="43064.SAMN04488086_11046"/>
<evidence type="ECO:0000256" key="2">
    <source>
        <dbReference type="ARBA" id="ARBA00010333"/>
    </source>
</evidence>
<name>A0A1W1IIX1_9LACT</name>
<dbReference type="PANTHER" id="PTHR35936:SF34">
    <property type="entry name" value="ABC TRANSPORTER EXTRACELLULAR-BINDING PROTEIN YCKB-RELATED"/>
    <property type="match status" value="1"/>
</dbReference>
<dbReference type="Pfam" id="PF00497">
    <property type="entry name" value="SBP_bac_3"/>
    <property type="match status" value="1"/>
</dbReference>
<dbReference type="SUPFAM" id="SSF53850">
    <property type="entry name" value="Periplasmic binding protein-like II"/>
    <property type="match status" value="1"/>
</dbReference>
<comment type="similarity">
    <text evidence="2 4">Belongs to the bacterial solute-binding protein 3 family.</text>
</comment>
<protein>
    <recommendedName>
        <fullName evidence="6">Solute-binding protein family 3/N-terminal domain-containing protein</fullName>
    </recommendedName>
</protein>
<evidence type="ECO:0000259" key="6">
    <source>
        <dbReference type="SMART" id="SM00062"/>
    </source>
</evidence>
<gene>
    <name evidence="7" type="ORF">TPAS_2593</name>
</gene>
<evidence type="ECO:0000313" key="7">
    <source>
        <dbReference type="EMBL" id="SLM52885.1"/>
    </source>
</evidence>
<dbReference type="PROSITE" id="PS01039">
    <property type="entry name" value="SBP_BACTERIAL_3"/>
    <property type="match status" value="1"/>
</dbReference>
<evidence type="ECO:0000313" key="8">
    <source>
        <dbReference type="Proteomes" id="UP000195985"/>
    </source>
</evidence>
<dbReference type="RefSeq" id="WP_086628606.1">
    <property type="nucleotide sequence ID" value="NZ_FONM01000010.1"/>
</dbReference>
<organism evidence="7 8">
    <name type="scientific">Trichococcus pasteurii</name>
    <dbReference type="NCBI Taxonomy" id="43064"/>
    <lineage>
        <taxon>Bacteria</taxon>
        <taxon>Bacillati</taxon>
        <taxon>Bacillota</taxon>
        <taxon>Bacilli</taxon>
        <taxon>Lactobacillales</taxon>
        <taxon>Carnobacteriaceae</taxon>
        <taxon>Trichococcus</taxon>
    </lineage>
</organism>
<dbReference type="SMART" id="SM00062">
    <property type="entry name" value="PBPb"/>
    <property type="match status" value="1"/>
</dbReference>
<evidence type="ECO:0000256" key="1">
    <source>
        <dbReference type="ARBA" id="ARBA00004196"/>
    </source>
</evidence>
<dbReference type="PROSITE" id="PS51257">
    <property type="entry name" value="PROKAR_LIPOPROTEIN"/>
    <property type="match status" value="1"/>
</dbReference>
<dbReference type="PANTHER" id="PTHR35936">
    <property type="entry name" value="MEMBRANE-BOUND LYTIC MUREIN TRANSGLYCOSYLASE F"/>
    <property type="match status" value="1"/>
</dbReference>
<dbReference type="Proteomes" id="UP000195985">
    <property type="component" value="Unassembled WGS sequence"/>
</dbReference>
<keyword evidence="3 5" id="KW-0732">Signal</keyword>
<sequence length="296" mass="32260">MVKKKRVLFGGLTALLGLTLAACGSGETADSSATDTAVLTDSETAWDKIEEAGVLKAATSGTLYPNSYHDKETDELTGYEVEILREIAERIGVEVEFTEMGVDGMLTSVNSGAVDVAAFGIDRNGENADKYNYTTPYKYSFGAMVVRESDNSGIETLEDLKGKIAAGAATTTYMKVARYFGAEEKIYDNATNDMYLSDVANGRTDVILNDYYAQKLATAALPDIPVKVHDIFYNPSETNFSIKKGNDELTEKFNEALDEMRADGTLAELSKQFYDGADVTVQIEYDFPVIDVSDVE</sequence>
<dbReference type="AlphaFoldDB" id="A0A1W1IIX1"/>
<accession>A0A1W1IIX1</accession>
<evidence type="ECO:0000256" key="5">
    <source>
        <dbReference type="SAM" id="SignalP"/>
    </source>
</evidence>
<dbReference type="InterPro" id="IPR001638">
    <property type="entry name" value="Solute-binding_3/MltF_N"/>
</dbReference>
<dbReference type="GO" id="GO:0030313">
    <property type="term" value="C:cell envelope"/>
    <property type="evidence" value="ECO:0007669"/>
    <property type="project" value="UniProtKB-SubCell"/>
</dbReference>
<dbReference type="EMBL" id="FWEY01000009">
    <property type="protein sequence ID" value="SLM52885.1"/>
    <property type="molecule type" value="Genomic_DNA"/>
</dbReference>
<feature type="chain" id="PRO_5039178243" description="Solute-binding protein family 3/N-terminal domain-containing protein" evidence="5">
    <location>
        <begin position="22"/>
        <end position="296"/>
    </location>
</feature>
<evidence type="ECO:0000256" key="4">
    <source>
        <dbReference type="RuleBase" id="RU003744"/>
    </source>
</evidence>
<dbReference type="InterPro" id="IPR018313">
    <property type="entry name" value="SBP_3_CS"/>
</dbReference>
<evidence type="ECO:0000256" key="3">
    <source>
        <dbReference type="ARBA" id="ARBA00022729"/>
    </source>
</evidence>
<dbReference type="OrthoDB" id="8613538at2"/>
<feature type="signal peptide" evidence="5">
    <location>
        <begin position="1"/>
        <end position="21"/>
    </location>
</feature>
<proteinExistence type="inferred from homology"/>
<keyword evidence="8" id="KW-1185">Reference proteome</keyword>
<reference evidence="8" key="1">
    <citation type="submission" date="2016-04" db="EMBL/GenBank/DDBJ databases">
        <authorList>
            <person name="Strepis N."/>
        </authorList>
    </citation>
    <scope>NUCLEOTIDE SEQUENCE [LARGE SCALE GENOMIC DNA]</scope>
</reference>
<feature type="domain" description="Solute-binding protein family 3/N-terminal" evidence="6">
    <location>
        <begin position="54"/>
        <end position="277"/>
    </location>
</feature>
<comment type="subcellular location">
    <subcellularLocation>
        <location evidence="1">Cell envelope</location>
    </subcellularLocation>
</comment>